<feature type="region of interest" description="Disordered" evidence="1">
    <location>
        <begin position="1"/>
        <end position="20"/>
    </location>
</feature>
<keyword evidence="3" id="KW-1185">Reference proteome</keyword>
<dbReference type="PANTHER" id="PTHR34853">
    <property type="match status" value="1"/>
</dbReference>
<dbReference type="PANTHER" id="PTHR34853:SF1">
    <property type="entry name" value="LIPASE 5"/>
    <property type="match status" value="1"/>
</dbReference>
<name>A0A318RM57_WILLI</name>
<accession>A0A318RM57</accession>
<dbReference type="AlphaFoldDB" id="A0A318RM57"/>
<dbReference type="Proteomes" id="UP000247591">
    <property type="component" value="Unassembled WGS sequence"/>
</dbReference>
<dbReference type="InterPro" id="IPR029058">
    <property type="entry name" value="AB_hydrolase_fold"/>
</dbReference>
<dbReference type="EMBL" id="QJSP01000003">
    <property type="protein sequence ID" value="PYE19383.1"/>
    <property type="molecule type" value="Genomic_DNA"/>
</dbReference>
<dbReference type="InterPro" id="IPR005152">
    <property type="entry name" value="Lipase_secreted"/>
</dbReference>
<dbReference type="GO" id="GO:0004806">
    <property type="term" value="F:triacylglycerol lipase activity"/>
    <property type="evidence" value="ECO:0007669"/>
    <property type="project" value="InterPro"/>
</dbReference>
<evidence type="ECO:0000256" key="1">
    <source>
        <dbReference type="SAM" id="MobiDB-lite"/>
    </source>
</evidence>
<dbReference type="Pfam" id="PF03583">
    <property type="entry name" value="LIP"/>
    <property type="match status" value="1"/>
</dbReference>
<dbReference type="Gene3D" id="3.40.50.1820">
    <property type="entry name" value="alpha/beta hydrolase"/>
    <property type="match status" value="2"/>
</dbReference>
<dbReference type="SUPFAM" id="SSF53474">
    <property type="entry name" value="alpha/beta-Hydrolases"/>
    <property type="match status" value="1"/>
</dbReference>
<dbReference type="RefSeq" id="WP_245937766.1">
    <property type="nucleotide sequence ID" value="NZ_QJSP01000003.1"/>
</dbReference>
<feature type="region of interest" description="Disordered" evidence="1">
    <location>
        <begin position="48"/>
        <end position="88"/>
    </location>
</feature>
<proteinExistence type="predicted"/>
<feature type="compositionally biased region" description="Basic residues" evidence="1">
    <location>
        <begin position="7"/>
        <end position="16"/>
    </location>
</feature>
<dbReference type="GO" id="GO:0016042">
    <property type="term" value="P:lipid catabolic process"/>
    <property type="evidence" value="ECO:0007669"/>
    <property type="project" value="InterPro"/>
</dbReference>
<gene>
    <name evidence="2" type="ORF">DFR67_103296</name>
</gene>
<feature type="compositionally biased region" description="Low complexity" evidence="1">
    <location>
        <begin position="56"/>
        <end position="79"/>
    </location>
</feature>
<dbReference type="PIRSF" id="PIRSF029171">
    <property type="entry name" value="Esterase_LipA"/>
    <property type="match status" value="1"/>
</dbReference>
<sequence>MRTPPRSSRKTTRRTRASSTDRYLIKKLATALVAPAVALLAITACSTGDDDGQALSSSPAASQAQSPSSQSPSSQSSSRPPAPSPAERGAIVSEEPFEASADLGAAGTLSRVVYRSTAGYGGGFGTEVSGVIAVPEGDPPPGGWPIVALGHGTTGADPSCGPSDYPDLLGEAGNVTRLLNRGFVVAASDYQGLGTAVSNPRPHPYLEPKTVAFNMIDAVRAARNIVPNTSDRWAAIGASQGGQAAWASAEAAGDYGQGLEFVGAAALAPAADVSPITAAGVDTKYTDAQKIFIPNLVAGLREVYPDLDPSDYMRGGLAAGADVFTSCGPTSTADRFSAAMSIAPGDAAIADQDAADRIREILQGDALPARRADGPLFVAYGDQDTIILSAWTTAALQRACAAGDVIEVVRKPDGGHTNLGVTGTAVDWITDRFADQPAPNSCPV</sequence>
<evidence type="ECO:0000313" key="2">
    <source>
        <dbReference type="EMBL" id="PYE19383.1"/>
    </source>
</evidence>
<reference evidence="2 3" key="1">
    <citation type="submission" date="2018-06" db="EMBL/GenBank/DDBJ databases">
        <title>Genomic Encyclopedia of Type Strains, Phase IV (KMG-IV): sequencing the most valuable type-strain genomes for metagenomic binning, comparative biology and taxonomic classification.</title>
        <authorList>
            <person name="Goeker M."/>
        </authorList>
    </citation>
    <scope>NUCLEOTIDE SEQUENCE [LARGE SCALE GENOMIC DNA]</scope>
    <source>
        <strain evidence="2 3">DSM 45521</strain>
    </source>
</reference>
<organism evidence="2 3">
    <name type="scientific">Williamsia limnetica</name>
    <dbReference type="NCBI Taxonomy" id="882452"/>
    <lineage>
        <taxon>Bacteria</taxon>
        <taxon>Bacillati</taxon>
        <taxon>Actinomycetota</taxon>
        <taxon>Actinomycetes</taxon>
        <taxon>Mycobacteriales</taxon>
        <taxon>Nocardiaceae</taxon>
        <taxon>Williamsia</taxon>
    </lineage>
</organism>
<comment type="caution">
    <text evidence="2">The sequence shown here is derived from an EMBL/GenBank/DDBJ whole genome shotgun (WGS) entry which is preliminary data.</text>
</comment>
<protein>
    <submittedName>
        <fullName evidence="2">Secretory lipase</fullName>
    </submittedName>
</protein>
<evidence type="ECO:0000313" key="3">
    <source>
        <dbReference type="Proteomes" id="UP000247591"/>
    </source>
</evidence>